<keyword evidence="3" id="KW-1185">Reference proteome</keyword>
<evidence type="ECO:0000256" key="1">
    <source>
        <dbReference type="ARBA" id="ARBA00010169"/>
    </source>
</evidence>
<comment type="similarity">
    <text evidence="1">Belongs to the CutA family.</text>
</comment>
<comment type="caution">
    <text evidence="2">The sequence shown here is derived from an EMBL/GenBank/DDBJ whole genome shotgun (WGS) entry which is preliminary data.</text>
</comment>
<dbReference type="EMBL" id="JAKGSG010000007">
    <property type="protein sequence ID" value="MCF4119758.1"/>
    <property type="molecule type" value="Genomic_DNA"/>
</dbReference>
<dbReference type="GO" id="GO:0010038">
    <property type="term" value="P:response to metal ion"/>
    <property type="evidence" value="ECO:0007669"/>
    <property type="project" value="InterPro"/>
</dbReference>
<dbReference type="AlphaFoldDB" id="A0AA41U588"/>
<name>A0AA41U588_9MICO</name>
<organism evidence="2 3">
    <name type="scientific">Antribacter soli</name>
    <dbReference type="NCBI Taxonomy" id="2910976"/>
    <lineage>
        <taxon>Bacteria</taxon>
        <taxon>Bacillati</taxon>
        <taxon>Actinomycetota</taxon>
        <taxon>Actinomycetes</taxon>
        <taxon>Micrococcales</taxon>
        <taxon>Promicromonosporaceae</taxon>
        <taxon>Antribacter</taxon>
    </lineage>
</organism>
<dbReference type="PANTHER" id="PTHR23419">
    <property type="entry name" value="DIVALENT CATION TOLERANCE CUTA-RELATED"/>
    <property type="match status" value="1"/>
</dbReference>
<protein>
    <submittedName>
        <fullName evidence="2">Divalent-cation tolerance protein CutA</fullName>
    </submittedName>
</protein>
<dbReference type="Pfam" id="PF03091">
    <property type="entry name" value="CutA1"/>
    <property type="match status" value="1"/>
</dbReference>
<dbReference type="InterPro" id="IPR004323">
    <property type="entry name" value="Ion_tolerance_CutA"/>
</dbReference>
<dbReference type="InterPro" id="IPR011322">
    <property type="entry name" value="N-reg_PII-like_a/b"/>
</dbReference>
<sequence length="112" mass="12689">MEPDDPTQELVRVETTCDSREAARALSRNAVEARLAACGQVEGPIASTYWWKDEVEVSEEWRVVLKTTRARCAELVGHLRESHTYEVPEIVVLAISGGDSAYLDWIRTETRR</sequence>
<dbReference type="PANTHER" id="PTHR23419:SF8">
    <property type="entry name" value="FI09726P"/>
    <property type="match status" value="1"/>
</dbReference>
<dbReference type="InterPro" id="IPR015867">
    <property type="entry name" value="N-reg_PII/ATP_PRibTrfase_C"/>
</dbReference>
<dbReference type="GO" id="GO:0005507">
    <property type="term" value="F:copper ion binding"/>
    <property type="evidence" value="ECO:0007669"/>
    <property type="project" value="TreeGrafter"/>
</dbReference>
<dbReference type="SUPFAM" id="SSF54913">
    <property type="entry name" value="GlnB-like"/>
    <property type="match status" value="1"/>
</dbReference>
<reference evidence="2" key="1">
    <citation type="submission" date="2022-01" db="EMBL/GenBank/DDBJ databases">
        <title>Antribacter sp. nov., isolated from Guizhou of China.</title>
        <authorList>
            <person name="Chengliang C."/>
            <person name="Ya Z."/>
        </authorList>
    </citation>
    <scope>NUCLEOTIDE SEQUENCE</scope>
    <source>
        <strain evidence="2">KLBMP 9083</strain>
    </source>
</reference>
<accession>A0AA41U588</accession>
<proteinExistence type="inferred from homology"/>
<evidence type="ECO:0000313" key="3">
    <source>
        <dbReference type="Proteomes" id="UP001165405"/>
    </source>
</evidence>
<dbReference type="RefSeq" id="WP_236087472.1">
    <property type="nucleotide sequence ID" value="NZ_JAKGSG010000007.1"/>
</dbReference>
<dbReference type="Proteomes" id="UP001165405">
    <property type="component" value="Unassembled WGS sequence"/>
</dbReference>
<dbReference type="Gene3D" id="3.30.70.120">
    <property type="match status" value="1"/>
</dbReference>
<gene>
    <name evidence="2" type="ORF">L1785_02070</name>
</gene>
<evidence type="ECO:0000313" key="2">
    <source>
        <dbReference type="EMBL" id="MCF4119758.1"/>
    </source>
</evidence>